<sequence length="542" mass="64390">MKLKERVWIEKNLGEFSLSEIEKYMMEFERLKSEGYINSDTKFKDNIWIIKIRGEEVSLIFFNDTELKSISKKLKTSKEFIDMGLKSFMLDDIEHVSSITVRHKQLLFKSVLRSDVDKLQKEIFYHQISYLEKFDEFMGGINSHYVEVLSENVIEKCYKTRKLVSFSSVFKFNEIIESFYHEHKNDIDILLKWYPVIIWWKLTSVIPLRPSELINVERNLIKKSSSGYVVKLKRSIGKHVGYKFDNTSSEDNCYYDDEVSIDKKMYTFLKKYIDDMKNVEGKFLFSKELYTSLRRFSPRLNKNKFIVSNLHIILEQFYEEIIQNQYGYKIYNRNEKAFEDLEENEIEKITLYDSRHIAIINAIFLGEEIETVQRLAGHEDINTTYSYFQHQQEYTKSFALSFSKKMLYRNDIRKIPHIKNSSKNNHGKLLANTVLKTNDKTTNKVKNFKSYGGYCEYDTDNDISLCMKFLPSHRLCPQFIPYNEDVQIFETEKRLSNCVKVLCDIIKNRETIASFNEKVSIQRNAMINNTYELAQLLAKKEK</sequence>
<dbReference type="RefSeq" id="WP_261854408.1">
    <property type="nucleotide sequence ID" value="NZ_BQXY01000013.1"/>
</dbReference>
<protein>
    <submittedName>
        <fullName evidence="2">Uncharacterized protein</fullName>
    </submittedName>
</protein>
<comment type="caution">
    <text evidence="2">The sequence shown here is derived from an EMBL/GenBank/DDBJ whole genome shotgun (WGS) entry which is preliminary data.</text>
</comment>
<gene>
    <name evidence="2" type="ORF">CFOLD11_43760</name>
</gene>
<evidence type="ECO:0000313" key="2">
    <source>
        <dbReference type="EMBL" id="GKU27549.1"/>
    </source>
</evidence>
<proteinExistence type="predicted"/>
<keyword evidence="3" id="KW-1185">Reference proteome</keyword>
<dbReference type="GO" id="GO:0006310">
    <property type="term" value="P:DNA recombination"/>
    <property type="evidence" value="ECO:0007669"/>
    <property type="project" value="UniProtKB-KW"/>
</dbReference>
<name>A0A9W5Y6B2_9CLOT</name>
<dbReference type="Gene3D" id="1.10.443.10">
    <property type="entry name" value="Intergrase catalytic core"/>
    <property type="match status" value="1"/>
</dbReference>
<dbReference type="InterPro" id="IPR013762">
    <property type="entry name" value="Integrase-like_cat_sf"/>
</dbReference>
<organism evidence="2 3">
    <name type="scientific">Clostridium folliculivorans</name>
    <dbReference type="NCBI Taxonomy" id="2886038"/>
    <lineage>
        <taxon>Bacteria</taxon>
        <taxon>Bacillati</taxon>
        <taxon>Bacillota</taxon>
        <taxon>Clostridia</taxon>
        <taxon>Eubacteriales</taxon>
        <taxon>Clostridiaceae</taxon>
        <taxon>Clostridium</taxon>
    </lineage>
</organism>
<keyword evidence="1" id="KW-0233">DNA recombination</keyword>
<evidence type="ECO:0000313" key="3">
    <source>
        <dbReference type="Proteomes" id="UP001057868"/>
    </source>
</evidence>
<reference evidence="2" key="1">
    <citation type="journal article" date="2023" name="Int. J. Syst. Evol. Microbiol.">
        <title>&lt;i&gt;Clostridium folliculivorans&lt;/i&gt; sp. nov., isolated from soil samples of an organic paddy in Japan.</title>
        <authorList>
            <person name="Tazawa J."/>
            <person name="Kobayashi H."/>
            <person name="Tanizawa Y."/>
            <person name="Uchino A."/>
            <person name="Tanaka F."/>
            <person name="Urashima Y."/>
            <person name="Miura S."/>
            <person name="Sakamoto M."/>
            <person name="Ohkuma M."/>
            <person name="Tohno M."/>
        </authorList>
    </citation>
    <scope>NUCLEOTIDE SEQUENCE</scope>
    <source>
        <strain evidence="2">D1-1</strain>
    </source>
</reference>
<dbReference type="EMBL" id="BQXY01000013">
    <property type="protein sequence ID" value="GKU27549.1"/>
    <property type="molecule type" value="Genomic_DNA"/>
</dbReference>
<dbReference type="Proteomes" id="UP001057868">
    <property type="component" value="Unassembled WGS sequence"/>
</dbReference>
<dbReference type="AlphaFoldDB" id="A0A9W5Y6B2"/>
<dbReference type="SUPFAM" id="SSF56349">
    <property type="entry name" value="DNA breaking-rejoining enzymes"/>
    <property type="match status" value="1"/>
</dbReference>
<accession>A0A9W5Y6B2</accession>
<evidence type="ECO:0000256" key="1">
    <source>
        <dbReference type="ARBA" id="ARBA00023172"/>
    </source>
</evidence>
<dbReference type="InterPro" id="IPR011010">
    <property type="entry name" value="DNA_brk_join_enz"/>
</dbReference>
<dbReference type="GO" id="GO:0015074">
    <property type="term" value="P:DNA integration"/>
    <property type="evidence" value="ECO:0007669"/>
    <property type="project" value="InterPro"/>
</dbReference>
<dbReference type="GO" id="GO:0003677">
    <property type="term" value="F:DNA binding"/>
    <property type="evidence" value="ECO:0007669"/>
    <property type="project" value="InterPro"/>
</dbReference>